<organism evidence="2 3">
    <name type="scientific">Leptospira ellinghausenii</name>
    <dbReference type="NCBI Taxonomy" id="1917822"/>
    <lineage>
        <taxon>Bacteria</taxon>
        <taxon>Pseudomonadati</taxon>
        <taxon>Spirochaetota</taxon>
        <taxon>Spirochaetia</taxon>
        <taxon>Leptospirales</taxon>
        <taxon>Leptospiraceae</taxon>
        <taxon>Leptospira</taxon>
    </lineage>
</organism>
<dbReference type="PANTHER" id="PTHR41786">
    <property type="entry name" value="MOTILITY ACCESSORY FACTOR MAF"/>
    <property type="match status" value="1"/>
</dbReference>
<keyword evidence="3" id="KW-1185">Reference proteome</keyword>
<protein>
    <recommendedName>
        <fullName evidence="1">6-hydroxymethylpterin diphosphokinase MptE-like domain-containing protein</fullName>
    </recommendedName>
</protein>
<proteinExistence type="predicted"/>
<dbReference type="PANTHER" id="PTHR41786:SF1">
    <property type="entry name" value="6-HYDROXYMETHYLPTERIN DIPHOSPHOKINASE MPTE-LIKE DOMAIN-CONTAINING PROTEIN"/>
    <property type="match status" value="1"/>
</dbReference>
<dbReference type="Pfam" id="PF01973">
    <property type="entry name" value="MptE-like"/>
    <property type="match status" value="1"/>
</dbReference>
<evidence type="ECO:0000259" key="1">
    <source>
        <dbReference type="Pfam" id="PF01973"/>
    </source>
</evidence>
<dbReference type="InterPro" id="IPR002826">
    <property type="entry name" value="MptE-like"/>
</dbReference>
<sequence>MGQPAAIVWEPLPEVFELPAFQTEILELSGKAKENGFTLVLVTGITPNWNEIKEKLAFSTREKVPINVKWALYVTPSYERYFPNLIENCRKNFLSQFQSQNTNQNTIQHFRKVWTHNYLKNKVTIEETKESIHWFQSFRGTNCNVLFLGASPGLEHNIESIKKHRHTFTLFASDTSIGYLLEHSIVPDYILSFDSGRGTLYHFLVDLPTSIPIITWLGGSPYLFELPNPKILVNTGHPLDQIVSFYFQNEKGFHWPHIQNPSLNLLGMVISITKGILNRNLVLSGVSFVSEFGKSHCGGTGYERYYLPQLHRKQSMESFTKRLYSGVRKGKNQLVWDELLSAKTTENIQNYSELTAFNTNKPFEQTVELNSFQGFPPRISDLAKWANQDQSGIIHSKTLNVWLRFSLG</sequence>
<gene>
    <name evidence="2" type="ORF">LPTSP2_33220</name>
</gene>
<dbReference type="EMBL" id="BFAZ01000009">
    <property type="protein sequence ID" value="GBF44019.1"/>
    <property type="molecule type" value="Genomic_DNA"/>
</dbReference>
<accession>A0A2P2DHE3</accession>
<evidence type="ECO:0000313" key="2">
    <source>
        <dbReference type="EMBL" id="GBF44019.1"/>
    </source>
</evidence>
<feature type="domain" description="6-hydroxymethylpterin diphosphokinase MptE-like" evidence="1">
    <location>
        <begin position="117"/>
        <end position="238"/>
    </location>
</feature>
<dbReference type="RefSeq" id="WP_245918489.1">
    <property type="nucleotide sequence ID" value="NZ_BFAZ01000009.1"/>
</dbReference>
<evidence type="ECO:0000313" key="3">
    <source>
        <dbReference type="Proteomes" id="UP000245206"/>
    </source>
</evidence>
<comment type="caution">
    <text evidence="2">The sequence shown here is derived from an EMBL/GenBank/DDBJ whole genome shotgun (WGS) entry which is preliminary data.</text>
</comment>
<reference evidence="3" key="1">
    <citation type="journal article" date="2019" name="Microbiol. Immunol.">
        <title>Molecular and phenotypic characterization of Leptospira johnsonii sp. nov., Leptospira ellinghausenii sp. nov. and Leptospira ryugenii sp. nov. isolated from soil and water in Japan.</title>
        <authorList>
            <person name="Masuzawa T."/>
            <person name="Saito M."/>
            <person name="Nakao R."/>
            <person name="Nikaido Y."/>
            <person name="Matsumoto M."/>
            <person name="Ogawa M."/>
            <person name="Yokoyama M."/>
            <person name="Hidaka Y."/>
            <person name="Tomita J."/>
            <person name="Sakakibara K."/>
            <person name="Suzuki K."/>
            <person name="Yasuda S."/>
            <person name="Sato H."/>
            <person name="Yamaguchi M."/>
            <person name="Yoshida S.I."/>
            <person name="Koizumi N."/>
            <person name="Kawamura Y."/>
        </authorList>
    </citation>
    <scope>NUCLEOTIDE SEQUENCE [LARGE SCALE GENOMIC DNA]</scope>
    <source>
        <strain evidence="3">E18</strain>
    </source>
</reference>
<dbReference type="Proteomes" id="UP000245206">
    <property type="component" value="Unassembled WGS sequence"/>
</dbReference>
<dbReference type="AlphaFoldDB" id="A0A2P2DHE3"/>
<name>A0A2P2DHE3_9LEPT</name>